<evidence type="ECO:0000259" key="9">
    <source>
        <dbReference type="PROSITE" id="PS50941"/>
    </source>
</evidence>
<dbReference type="InterPro" id="IPR001002">
    <property type="entry name" value="Chitin-bd_1"/>
</dbReference>
<sequence>STVNSGADHRCGPSAGNCAADECCSESGYCGKSGDYCHSPECQLDFGPACDGNRGPSTSSTLGVPRSKVNNGIEYGGAGLFKCTVPGVVAITYDDGPSEFTPLILELLDKYESKATFFVNGNGRGRGEIDVKSQWRDIIQRMFNSGHQIASHTYSHQDLDSMNSDHRRNQMIYNEMALANIIHAFPTYMRPPYSRCYSSDCRSLMKELGYHIINFDSDTKDTENVSVEQEMQSFTENLAQGRRLVIGHDIQENTAKKLTEFMLKTIKENGLRAVTVGECLGDPMENWYR</sequence>
<dbReference type="CDD" id="cd00035">
    <property type="entry name" value="ChtBD1"/>
    <property type="match status" value="1"/>
</dbReference>
<dbReference type="InterPro" id="IPR018371">
    <property type="entry name" value="Chitin-binding_1_CS"/>
</dbReference>
<evidence type="ECO:0000313" key="11">
    <source>
        <dbReference type="EMBL" id="KAF2431388.1"/>
    </source>
</evidence>
<organism evidence="11 12">
    <name type="scientific">Tothia fuscella</name>
    <dbReference type="NCBI Taxonomy" id="1048955"/>
    <lineage>
        <taxon>Eukaryota</taxon>
        <taxon>Fungi</taxon>
        <taxon>Dikarya</taxon>
        <taxon>Ascomycota</taxon>
        <taxon>Pezizomycotina</taxon>
        <taxon>Dothideomycetes</taxon>
        <taxon>Pleosporomycetidae</taxon>
        <taxon>Venturiales</taxon>
        <taxon>Cylindrosympodiaceae</taxon>
        <taxon>Tothia</taxon>
    </lineage>
</organism>
<dbReference type="InterPro" id="IPR011330">
    <property type="entry name" value="Glyco_hydro/deAcase_b/a-brl"/>
</dbReference>
<dbReference type="Gene3D" id="3.30.60.10">
    <property type="entry name" value="Endochitinase-like"/>
    <property type="match status" value="1"/>
</dbReference>
<feature type="disulfide bond" evidence="8">
    <location>
        <begin position="23"/>
        <end position="37"/>
    </location>
</feature>
<protein>
    <submittedName>
        <fullName evidence="11">Chitin deacetylase</fullName>
    </submittedName>
</protein>
<evidence type="ECO:0000256" key="4">
    <source>
        <dbReference type="ARBA" id="ARBA00022729"/>
    </source>
</evidence>
<dbReference type="PROSITE" id="PS50941">
    <property type="entry name" value="CHIT_BIND_I_2"/>
    <property type="match status" value="1"/>
</dbReference>
<keyword evidence="4" id="KW-0732">Signal</keyword>
<dbReference type="AlphaFoldDB" id="A0A9P4NU40"/>
<dbReference type="SUPFAM" id="SSF57016">
    <property type="entry name" value="Plant lectins/antimicrobial peptides"/>
    <property type="match status" value="1"/>
</dbReference>
<comment type="caution">
    <text evidence="8">Lacks conserved residue(s) required for the propagation of feature annotation.</text>
</comment>
<evidence type="ECO:0000313" key="12">
    <source>
        <dbReference type="Proteomes" id="UP000800235"/>
    </source>
</evidence>
<dbReference type="Gene3D" id="3.20.20.370">
    <property type="entry name" value="Glycoside hydrolase/deacetylase"/>
    <property type="match status" value="1"/>
</dbReference>
<feature type="non-terminal residue" evidence="11">
    <location>
        <position position="1"/>
    </location>
</feature>
<dbReference type="InterPro" id="IPR036861">
    <property type="entry name" value="Endochitinase-like_sf"/>
</dbReference>
<reference evidence="11" key="1">
    <citation type="journal article" date="2020" name="Stud. Mycol.">
        <title>101 Dothideomycetes genomes: a test case for predicting lifestyles and emergence of pathogens.</title>
        <authorList>
            <person name="Haridas S."/>
            <person name="Albert R."/>
            <person name="Binder M."/>
            <person name="Bloem J."/>
            <person name="Labutti K."/>
            <person name="Salamov A."/>
            <person name="Andreopoulos B."/>
            <person name="Baker S."/>
            <person name="Barry K."/>
            <person name="Bills G."/>
            <person name="Bluhm B."/>
            <person name="Cannon C."/>
            <person name="Castanera R."/>
            <person name="Culley D."/>
            <person name="Daum C."/>
            <person name="Ezra D."/>
            <person name="Gonzalez J."/>
            <person name="Henrissat B."/>
            <person name="Kuo A."/>
            <person name="Liang C."/>
            <person name="Lipzen A."/>
            <person name="Lutzoni F."/>
            <person name="Magnuson J."/>
            <person name="Mondo S."/>
            <person name="Nolan M."/>
            <person name="Ohm R."/>
            <person name="Pangilinan J."/>
            <person name="Park H.-J."/>
            <person name="Ramirez L."/>
            <person name="Alfaro M."/>
            <person name="Sun H."/>
            <person name="Tritt A."/>
            <person name="Yoshinaga Y."/>
            <person name="Zwiers L.-H."/>
            <person name="Turgeon B."/>
            <person name="Goodwin S."/>
            <person name="Spatafora J."/>
            <person name="Crous P."/>
            <person name="Grigoriev I."/>
        </authorList>
    </citation>
    <scope>NUCLEOTIDE SEQUENCE</scope>
    <source>
        <strain evidence="11">CBS 130266</strain>
    </source>
</reference>
<dbReference type="CDD" id="cd10951">
    <property type="entry name" value="CE4_ClCDA_like"/>
    <property type="match status" value="1"/>
</dbReference>
<dbReference type="GO" id="GO:0005975">
    <property type="term" value="P:carbohydrate metabolic process"/>
    <property type="evidence" value="ECO:0007669"/>
    <property type="project" value="InterPro"/>
</dbReference>
<evidence type="ECO:0000256" key="2">
    <source>
        <dbReference type="ARBA" id="ARBA00022669"/>
    </source>
</evidence>
<proteinExistence type="predicted"/>
<accession>A0A9P4NU40</accession>
<keyword evidence="3" id="KW-0479">Metal-binding</keyword>
<feature type="domain" description="NodB homology" evidence="10">
    <location>
        <begin position="87"/>
        <end position="274"/>
    </location>
</feature>
<evidence type="ECO:0000256" key="1">
    <source>
        <dbReference type="ARBA" id="ARBA00001941"/>
    </source>
</evidence>
<dbReference type="Proteomes" id="UP000800235">
    <property type="component" value="Unassembled WGS sequence"/>
</dbReference>
<feature type="disulfide bond" evidence="8">
    <location>
        <begin position="18"/>
        <end position="30"/>
    </location>
</feature>
<evidence type="ECO:0000256" key="5">
    <source>
        <dbReference type="ARBA" id="ARBA00022801"/>
    </source>
</evidence>
<dbReference type="GO" id="GO:0016810">
    <property type="term" value="F:hydrolase activity, acting on carbon-nitrogen (but not peptide) bonds"/>
    <property type="evidence" value="ECO:0007669"/>
    <property type="project" value="InterPro"/>
</dbReference>
<dbReference type="PANTHER" id="PTHR46471">
    <property type="entry name" value="CHITIN DEACETYLASE"/>
    <property type="match status" value="1"/>
</dbReference>
<evidence type="ECO:0000256" key="8">
    <source>
        <dbReference type="PROSITE-ProRule" id="PRU00261"/>
    </source>
</evidence>
<keyword evidence="2 8" id="KW-0147">Chitin-binding</keyword>
<dbReference type="PROSITE" id="PS51677">
    <property type="entry name" value="NODB"/>
    <property type="match status" value="1"/>
</dbReference>
<evidence type="ECO:0000256" key="7">
    <source>
        <dbReference type="ARBA" id="ARBA00023285"/>
    </source>
</evidence>
<keyword evidence="5" id="KW-0378">Hydrolase</keyword>
<dbReference type="GO" id="GO:0046872">
    <property type="term" value="F:metal ion binding"/>
    <property type="evidence" value="ECO:0007669"/>
    <property type="project" value="UniProtKB-KW"/>
</dbReference>
<dbReference type="Pfam" id="PF01522">
    <property type="entry name" value="Polysacc_deac_1"/>
    <property type="match status" value="1"/>
</dbReference>
<feature type="domain" description="Chitin-binding type-1" evidence="9">
    <location>
        <begin position="8"/>
        <end position="52"/>
    </location>
</feature>
<dbReference type="SUPFAM" id="SSF88713">
    <property type="entry name" value="Glycoside hydrolase/deacetylase"/>
    <property type="match status" value="1"/>
</dbReference>
<comment type="caution">
    <text evidence="11">The sequence shown here is derived from an EMBL/GenBank/DDBJ whole genome shotgun (WGS) entry which is preliminary data.</text>
</comment>
<dbReference type="GO" id="GO:0008061">
    <property type="term" value="F:chitin binding"/>
    <property type="evidence" value="ECO:0007669"/>
    <property type="project" value="UniProtKB-UniRule"/>
</dbReference>
<dbReference type="OrthoDB" id="407355at2759"/>
<evidence type="ECO:0000259" key="10">
    <source>
        <dbReference type="PROSITE" id="PS51677"/>
    </source>
</evidence>
<evidence type="ECO:0000256" key="6">
    <source>
        <dbReference type="ARBA" id="ARBA00023277"/>
    </source>
</evidence>
<feature type="non-terminal residue" evidence="11">
    <location>
        <position position="289"/>
    </location>
</feature>
<dbReference type="InterPro" id="IPR002509">
    <property type="entry name" value="NODB_dom"/>
</dbReference>
<gene>
    <name evidence="11" type="ORF">EJ08DRAFT_570026</name>
</gene>
<dbReference type="EMBL" id="MU007032">
    <property type="protein sequence ID" value="KAF2431388.1"/>
    <property type="molecule type" value="Genomic_DNA"/>
</dbReference>
<evidence type="ECO:0000256" key="3">
    <source>
        <dbReference type="ARBA" id="ARBA00022723"/>
    </source>
</evidence>
<keyword evidence="7" id="KW-0170">Cobalt</keyword>
<keyword evidence="8" id="KW-1015">Disulfide bond</keyword>
<keyword evidence="6" id="KW-0119">Carbohydrate metabolism</keyword>
<keyword evidence="12" id="KW-1185">Reference proteome</keyword>
<comment type="cofactor">
    <cofactor evidence="1">
        <name>Co(2+)</name>
        <dbReference type="ChEBI" id="CHEBI:48828"/>
    </cofactor>
</comment>
<dbReference type="PROSITE" id="PS00026">
    <property type="entry name" value="CHIT_BIND_I_1"/>
    <property type="match status" value="1"/>
</dbReference>
<name>A0A9P4NU40_9PEZI</name>
<dbReference type="PANTHER" id="PTHR46471:SF4">
    <property type="entry name" value="CHITIN DEACETYLASE"/>
    <property type="match status" value="1"/>
</dbReference>